<name>A0A6A4TI48_SCOMX</name>
<dbReference type="AlphaFoldDB" id="A0A6A4TI48"/>
<dbReference type="Proteomes" id="UP000438429">
    <property type="component" value="Unassembled WGS sequence"/>
</dbReference>
<proteinExistence type="predicted"/>
<reference evidence="2 3" key="1">
    <citation type="submission" date="2019-06" db="EMBL/GenBank/DDBJ databases">
        <title>Draft genomes of female and male turbot (Scophthalmus maximus).</title>
        <authorList>
            <person name="Xu H."/>
            <person name="Xu X.-W."/>
            <person name="Shao C."/>
            <person name="Chen S."/>
        </authorList>
    </citation>
    <scope>NUCLEOTIDE SEQUENCE [LARGE SCALE GENOMIC DNA]</scope>
    <source>
        <strain evidence="2">Ysfricsl-2016a</strain>
        <tissue evidence="2">Blood</tissue>
    </source>
</reference>
<evidence type="ECO:0000256" key="1">
    <source>
        <dbReference type="SAM" id="MobiDB-lite"/>
    </source>
</evidence>
<gene>
    <name evidence="2" type="ORF">F2P81_004261</name>
</gene>
<dbReference type="EMBL" id="VEVO01000004">
    <property type="protein sequence ID" value="KAF0042924.1"/>
    <property type="molecule type" value="Genomic_DNA"/>
</dbReference>
<feature type="compositionally biased region" description="Basic and acidic residues" evidence="1">
    <location>
        <begin position="8"/>
        <end position="22"/>
    </location>
</feature>
<comment type="caution">
    <text evidence="2">The sequence shown here is derived from an EMBL/GenBank/DDBJ whole genome shotgun (WGS) entry which is preliminary data.</text>
</comment>
<evidence type="ECO:0000313" key="3">
    <source>
        <dbReference type="Proteomes" id="UP000438429"/>
    </source>
</evidence>
<evidence type="ECO:0000313" key="2">
    <source>
        <dbReference type="EMBL" id="KAF0042924.1"/>
    </source>
</evidence>
<accession>A0A6A4TI48</accession>
<sequence>MLQVLRKRKEEEPAVSRLGGEHGDDVQPVGLFFVNGLEQHSEEQCNSIMSYLSARYHRAEVRDASNLLYVRSSAGNGGAAEQGPVSQSVAVYFFTSFSLCTLLIEHGIVWNCHGKGHQKETVFNVLQNILNREVKNPA</sequence>
<protein>
    <submittedName>
        <fullName evidence="2">Uncharacterized protein</fullName>
    </submittedName>
</protein>
<feature type="region of interest" description="Disordered" evidence="1">
    <location>
        <begin position="1"/>
        <end position="22"/>
    </location>
</feature>
<organism evidence="2 3">
    <name type="scientific">Scophthalmus maximus</name>
    <name type="common">Turbot</name>
    <name type="synonym">Psetta maxima</name>
    <dbReference type="NCBI Taxonomy" id="52904"/>
    <lineage>
        <taxon>Eukaryota</taxon>
        <taxon>Metazoa</taxon>
        <taxon>Chordata</taxon>
        <taxon>Craniata</taxon>
        <taxon>Vertebrata</taxon>
        <taxon>Euteleostomi</taxon>
        <taxon>Actinopterygii</taxon>
        <taxon>Neopterygii</taxon>
        <taxon>Teleostei</taxon>
        <taxon>Neoteleostei</taxon>
        <taxon>Acanthomorphata</taxon>
        <taxon>Carangaria</taxon>
        <taxon>Pleuronectiformes</taxon>
        <taxon>Pleuronectoidei</taxon>
        <taxon>Scophthalmidae</taxon>
        <taxon>Scophthalmus</taxon>
    </lineage>
</organism>